<dbReference type="InterPro" id="IPR022812">
    <property type="entry name" value="Dynamin"/>
</dbReference>
<evidence type="ECO:0000256" key="1">
    <source>
        <dbReference type="ARBA" id="ARBA00022741"/>
    </source>
</evidence>
<dbReference type="InterPro" id="IPR027417">
    <property type="entry name" value="P-loop_NTPase"/>
</dbReference>
<evidence type="ECO:0000313" key="7">
    <source>
        <dbReference type="Proteomes" id="UP001287286"/>
    </source>
</evidence>
<dbReference type="Pfam" id="PF01031">
    <property type="entry name" value="Dynamin_M"/>
    <property type="match status" value="1"/>
</dbReference>
<dbReference type="Gene3D" id="3.40.50.300">
    <property type="entry name" value="P-loop containing nucleotide triphosphate hydrolases"/>
    <property type="match status" value="1"/>
</dbReference>
<reference evidence="6 7" key="1">
    <citation type="journal article" date="2024" name="Microbiol. Resour. Announc.">
        <title>Genome annotations for the ascomycete fungi Trichoderma harzianum, Trichoderma aggressivum, and Purpureocillium lilacinum.</title>
        <authorList>
            <person name="Beijen E.P.W."/>
            <person name="Ohm R.A."/>
        </authorList>
    </citation>
    <scope>NUCLEOTIDE SEQUENCE [LARGE SCALE GENOMIC DNA]</scope>
    <source>
        <strain evidence="6 7">CBS 150709</strain>
    </source>
</reference>
<evidence type="ECO:0000259" key="5">
    <source>
        <dbReference type="PROSITE" id="PS51718"/>
    </source>
</evidence>
<dbReference type="PANTHER" id="PTHR11566:SF21">
    <property type="entry name" value="DYNAMIN RELATED PROTEIN 1, ISOFORM A"/>
    <property type="match status" value="1"/>
</dbReference>
<feature type="region of interest" description="Disordered" evidence="3">
    <location>
        <begin position="714"/>
        <end position="745"/>
    </location>
</feature>
<feature type="domain" description="GED" evidence="4">
    <location>
        <begin position="599"/>
        <end position="691"/>
    </location>
</feature>
<evidence type="ECO:0000256" key="3">
    <source>
        <dbReference type="SAM" id="MobiDB-lite"/>
    </source>
</evidence>
<evidence type="ECO:0000256" key="2">
    <source>
        <dbReference type="ARBA" id="ARBA00023134"/>
    </source>
</evidence>
<dbReference type="Proteomes" id="UP001287286">
    <property type="component" value="Unassembled WGS sequence"/>
</dbReference>
<dbReference type="PANTHER" id="PTHR11566">
    <property type="entry name" value="DYNAMIN"/>
    <property type="match status" value="1"/>
</dbReference>
<sequence length="833" mass="94238">MSQQIADCSWNIKPVALSDHGNWALKFYAQLWTLKIVVVGDQSSGKSSVLEGLTGLSFPIASDLCTRFATQIVLHRTPDVKNCIRVSIVPGPSSLDDEAQKQHLLDFEVEMDFDDLKGSKFAWILDEAAEYMGLPNSDDHDIENSAKRFSDDILRIEISGPDQHQLSVVDVPGLFHNPTKYQTREDLALIRGLIESYTTDARTIILAVMDARNNLANQEVFQMARAADPAGIRTVGIITKCDALQPGDEQNVLDIAQNTVEKLQHGWFVVRNRSTKEIQEGVTIAERHNREAAFFKAAPWNQLPKERVGVKQLQPFLGQLLYEHIRREFPALVKEIEDLYAETQRKLEALGSSRQTPSQQRQYLTRLANRYQRNVEDALRGNYAPELDVKSKLKLRMHLRGLADQFERDIRTRGHTLPFQTADGSIDNEYLKSDTQQECPNIMQWIRERYRDARGAELPGTVNPILLVNLFRQQTVKWQQISEGYLEQAAELIKEYTCLECRRTESDDAVRSTIECIITSQVESTEAAARLRLMDMLNDERGGILQTVNHYFAETLEKIRKERIVARLRAMGIQDGLNRSVDLGGLTNIMHRSNEDQAVVDIHDVLKAYYKVALKRFEDYTVVSVVERMLGDQQGLKFFSPEHVGSLSDVQLAEIAAENYTTSAARTELEHRCERYRQALQVAKSFERPRKYVKVHEHRPTMVRALPVRDWGVDTSARTPPARLTRDTRAQARHDSPGDEGEWTGAWLARKPPASFPSKGYDLHETTYVTQPARAPPGAATAPEAAAFHTAWHDVPLREIPKVWHTVCTTSANSCVVSSNTGVTPVQQPIAQT</sequence>
<feature type="compositionally biased region" description="Basic and acidic residues" evidence="3">
    <location>
        <begin position="724"/>
        <end position="737"/>
    </location>
</feature>
<evidence type="ECO:0000259" key="4">
    <source>
        <dbReference type="PROSITE" id="PS51388"/>
    </source>
</evidence>
<feature type="domain" description="Dynamin-type G" evidence="5">
    <location>
        <begin position="30"/>
        <end position="330"/>
    </location>
</feature>
<dbReference type="PROSITE" id="PS51388">
    <property type="entry name" value="GED"/>
    <property type="match status" value="1"/>
</dbReference>
<dbReference type="EMBL" id="JAWRVI010000145">
    <property type="protein sequence ID" value="KAK4074651.1"/>
    <property type="molecule type" value="Genomic_DNA"/>
</dbReference>
<evidence type="ECO:0000313" key="6">
    <source>
        <dbReference type="EMBL" id="KAK4074651.1"/>
    </source>
</evidence>
<gene>
    <name evidence="6" type="ORF">Purlil1_12907</name>
</gene>
<dbReference type="InterPro" id="IPR001401">
    <property type="entry name" value="Dynamin_GTPase"/>
</dbReference>
<dbReference type="InterPro" id="IPR030381">
    <property type="entry name" value="G_DYNAMIN_dom"/>
</dbReference>
<name>A0ABR0BFK4_PURLI</name>
<keyword evidence="2" id="KW-0342">GTP-binding</keyword>
<accession>A0ABR0BFK4</accession>
<dbReference type="Gene3D" id="1.20.120.1240">
    <property type="entry name" value="Dynamin, middle domain"/>
    <property type="match status" value="1"/>
</dbReference>
<dbReference type="PROSITE" id="PS51718">
    <property type="entry name" value="G_DYNAMIN_2"/>
    <property type="match status" value="1"/>
</dbReference>
<organism evidence="6 7">
    <name type="scientific">Purpureocillium lilacinum</name>
    <name type="common">Paecilomyces lilacinus</name>
    <dbReference type="NCBI Taxonomy" id="33203"/>
    <lineage>
        <taxon>Eukaryota</taxon>
        <taxon>Fungi</taxon>
        <taxon>Dikarya</taxon>
        <taxon>Ascomycota</taxon>
        <taxon>Pezizomycotina</taxon>
        <taxon>Sordariomycetes</taxon>
        <taxon>Hypocreomycetidae</taxon>
        <taxon>Hypocreales</taxon>
        <taxon>Ophiocordycipitaceae</taxon>
        <taxon>Purpureocillium</taxon>
    </lineage>
</organism>
<protein>
    <recommendedName>
        <fullName evidence="8">Dynamin family protein</fullName>
    </recommendedName>
</protein>
<dbReference type="SUPFAM" id="SSF52540">
    <property type="entry name" value="P-loop containing nucleoside triphosphate hydrolases"/>
    <property type="match status" value="1"/>
</dbReference>
<keyword evidence="7" id="KW-1185">Reference proteome</keyword>
<dbReference type="CDD" id="cd08771">
    <property type="entry name" value="DLP_1"/>
    <property type="match status" value="1"/>
</dbReference>
<proteinExistence type="predicted"/>
<comment type="caution">
    <text evidence="6">The sequence shown here is derived from an EMBL/GenBank/DDBJ whole genome shotgun (WGS) entry which is preliminary data.</text>
</comment>
<dbReference type="InterPro" id="IPR045063">
    <property type="entry name" value="Dynamin_N"/>
</dbReference>
<dbReference type="PRINTS" id="PR00195">
    <property type="entry name" value="DYNAMIN"/>
</dbReference>
<keyword evidence="1" id="KW-0547">Nucleotide-binding</keyword>
<dbReference type="Pfam" id="PF00350">
    <property type="entry name" value="Dynamin_N"/>
    <property type="match status" value="1"/>
</dbReference>
<dbReference type="InterPro" id="IPR000375">
    <property type="entry name" value="Dynamin_stalk"/>
</dbReference>
<dbReference type="InterPro" id="IPR020850">
    <property type="entry name" value="GED_dom"/>
</dbReference>
<dbReference type="SMART" id="SM00053">
    <property type="entry name" value="DYNc"/>
    <property type="match status" value="1"/>
</dbReference>
<evidence type="ECO:0008006" key="8">
    <source>
        <dbReference type="Google" id="ProtNLM"/>
    </source>
</evidence>